<dbReference type="EMBL" id="LWDF02000049">
    <property type="protein sequence ID" value="KAE8259014.1"/>
    <property type="molecule type" value="Genomic_DNA"/>
</dbReference>
<accession>A0A177TFE6</accession>
<gene>
    <name evidence="1" type="ORF">A4X13_0g1287</name>
</gene>
<organism evidence="1 2">
    <name type="scientific">Tilletia indica</name>
    <dbReference type="NCBI Taxonomy" id="43049"/>
    <lineage>
        <taxon>Eukaryota</taxon>
        <taxon>Fungi</taxon>
        <taxon>Dikarya</taxon>
        <taxon>Basidiomycota</taxon>
        <taxon>Ustilaginomycotina</taxon>
        <taxon>Exobasidiomycetes</taxon>
        <taxon>Tilletiales</taxon>
        <taxon>Tilletiaceae</taxon>
        <taxon>Tilletia</taxon>
    </lineage>
</organism>
<protein>
    <submittedName>
        <fullName evidence="1">Uncharacterized protein</fullName>
    </submittedName>
</protein>
<evidence type="ECO:0000313" key="1">
    <source>
        <dbReference type="EMBL" id="KAE8259014.1"/>
    </source>
</evidence>
<reference evidence="1" key="1">
    <citation type="submission" date="2016-04" db="EMBL/GenBank/DDBJ databases">
        <authorList>
            <person name="Nguyen H.D."/>
            <person name="Samba Siva P."/>
            <person name="Cullis J."/>
            <person name="Levesque C.A."/>
            <person name="Hambleton S."/>
        </authorList>
    </citation>
    <scope>NUCLEOTIDE SEQUENCE</scope>
    <source>
        <strain evidence="1">DAOMC 236416</strain>
    </source>
</reference>
<proteinExistence type="predicted"/>
<evidence type="ECO:0000313" key="2">
    <source>
        <dbReference type="Proteomes" id="UP000077521"/>
    </source>
</evidence>
<sequence>MASSNSNKRHGLEYLMHSNNKQPRLSIAAPTAAGPSGQTSPGQLLQQVFQRTPAKLSTSAFMACVGATLDKLPATEQAEWKASLQAMLGEQKTSLQAMTGEQRTALQATPGEQKTVPQQPMPQIQIMVAPMPAPGTHKRVAEELTEKLAVASERYIKLKEFEECDYCLRNYNRQVRCGEHESVDEDDVADLDHEVAGDASQDLQSVILDWHQHLVSQLRTTFPRTVETCATVFDGLLHIRDIWTEALEGDCTGYFIEWPKQEPWPVSLVQAYNDEDDGEGVDVPTAICHLWRDVLLCLLAFEKGLPATDSVARSEVAAQRKRALIHLNCSLAGRLPPRSGVLGTLVDDTGTIRTMPQWHDAAMKGNKTAFGRLTARLALLRTAPADTAIILYFV</sequence>
<dbReference type="AlphaFoldDB" id="A0A177TFE6"/>
<keyword evidence="2" id="KW-1185">Reference proteome</keyword>
<dbReference type="Proteomes" id="UP000077521">
    <property type="component" value="Unassembled WGS sequence"/>
</dbReference>
<comment type="caution">
    <text evidence="1">The sequence shown here is derived from an EMBL/GenBank/DDBJ whole genome shotgun (WGS) entry which is preliminary data.</text>
</comment>
<reference evidence="1" key="2">
    <citation type="journal article" date="2019" name="IMA Fungus">
        <title>Genome sequencing and comparison of five Tilletia species to identify candidate genes for the detection of regulated species infecting wheat.</title>
        <authorList>
            <person name="Nguyen H.D.T."/>
            <person name="Sultana T."/>
            <person name="Kesanakurti P."/>
            <person name="Hambleton S."/>
        </authorList>
    </citation>
    <scope>NUCLEOTIDE SEQUENCE</scope>
    <source>
        <strain evidence="1">DAOMC 236416</strain>
    </source>
</reference>
<name>A0A177TFE6_9BASI</name>